<feature type="region of interest" description="Disordered" evidence="1">
    <location>
        <begin position="1"/>
        <end position="53"/>
    </location>
</feature>
<proteinExistence type="predicted"/>
<gene>
    <name evidence="2" type="ORF">BSTOLATCC_MIC44287</name>
</gene>
<dbReference type="AlphaFoldDB" id="A0AAU9JI37"/>
<name>A0AAU9JI37_9CILI</name>
<comment type="caution">
    <text evidence="2">The sequence shown here is derived from an EMBL/GenBank/DDBJ whole genome shotgun (WGS) entry which is preliminary data.</text>
</comment>
<organism evidence="2 3">
    <name type="scientific">Blepharisma stoltei</name>
    <dbReference type="NCBI Taxonomy" id="1481888"/>
    <lineage>
        <taxon>Eukaryota</taxon>
        <taxon>Sar</taxon>
        <taxon>Alveolata</taxon>
        <taxon>Ciliophora</taxon>
        <taxon>Postciliodesmatophora</taxon>
        <taxon>Heterotrichea</taxon>
        <taxon>Heterotrichida</taxon>
        <taxon>Blepharismidae</taxon>
        <taxon>Blepharisma</taxon>
    </lineage>
</organism>
<evidence type="ECO:0000313" key="2">
    <source>
        <dbReference type="EMBL" id="CAG9327657.1"/>
    </source>
</evidence>
<feature type="compositionally biased region" description="Pro residues" evidence="1">
    <location>
        <begin position="70"/>
        <end position="81"/>
    </location>
</feature>
<dbReference type="EMBL" id="CAJZBQ010000044">
    <property type="protein sequence ID" value="CAG9327657.1"/>
    <property type="molecule type" value="Genomic_DNA"/>
</dbReference>
<feature type="compositionally biased region" description="Pro residues" evidence="1">
    <location>
        <begin position="1"/>
        <end position="11"/>
    </location>
</feature>
<accession>A0AAU9JI37</accession>
<feature type="compositionally biased region" description="Polar residues" evidence="1">
    <location>
        <begin position="14"/>
        <end position="36"/>
    </location>
</feature>
<evidence type="ECO:0000256" key="1">
    <source>
        <dbReference type="SAM" id="MobiDB-lite"/>
    </source>
</evidence>
<protein>
    <submittedName>
        <fullName evidence="2">Uncharacterized protein</fullName>
    </submittedName>
</protein>
<keyword evidence="3" id="KW-1185">Reference proteome</keyword>
<dbReference type="Proteomes" id="UP001162131">
    <property type="component" value="Unassembled WGS sequence"/>
</dbReference>
<feature type="region of interest" description="Disordered" evidence="1">
    <location>
        <begin position="62"/>
        <end position="81"/>
    </location>
</feature>
<reference evidence="2" key="1">
    <citation type="submission" date="2021-09" db="EMBL/GenBank/DDBJ databases">
        <authorList>
            <consortium name="AG Swart"/>
            <person name="Singh M."/>
            <person name="Singh A."/>
            <person name="Seah K."/>
            <person name="Emmerich C."/>
        </authorList>
    </citation>
    <scope>NUCLEOTIDE SEQUENCE</scope>
    <source>
        <strain evidence="2">ATCC30299</strain>
    </source>
</reference>
<sequence>MSWNKNPPPYGVNPQYSSFNSQSNTFSPPQRQNQYGDAQHRAGVPGGGWDEGDEEIRIQRPNQMSRNPVISPPSRPNPPQEVPISNYEMEINEEGPITQARPEIKVNQAPLRSPLALGLQPGPYEKKLIEDICMPSGARVKPSEKDLLELSKKCTYLPCEIIGSLLLQQLENPPKALKALFVIDRLITDYQTYFDFANENRHRIESAGYSQAHSRAIQTIISKLDRTGAVTTVAATSTPAYNPNSFENILDL</sequence>
<evidence type="ECO:0000313" key="3">
    <source>
        <dbReference type="Proteomes" id="UP001162131"/>
    </source>
</evidence>